<evidence type="ECO:0000256" key="2">
    <source>
        <dbReference type="ARBA" id="ARBA00006453"/>
    </source>
</evidence>
<dbReference type="AGR" id="Xenbase:XB-GENE-22068352"/>
<feature type="coiled-coil region" evidence="7">
    <location>
        <begin position="290"/>
        <end position="320"/>
    </location>
</feature>
<dbReference type="CTD" id="108715377"/>
<dbReference type="SUPFAM" id="SSF52075">
    <property type="entry name" value="Outer arm dynein light chain 1"/>
    <property type="match status" value="1"/>
</dbReference>
<dbReference type="OMA" id="ENPICTE"/>
<dbReference type="GO" id="GO:0035082">
    <property type="term" value="P:axoneme assembly"/>
    <property type="evidence" value="ECO:0000318"/>
    <property type="project" value="GO_Central"/>
</dbReference>
<dbReference type="FunFam" id="3.80.10.10:FF:000331">
    <property type="entry name" value="Dynein assembly factor 1, axonemal homolog"/>
    <property type="match status" value="1"/>
</dbReference>
<evidence type="ECO:0000313" key="9">
    <source>
        <dbReference type="Proteomes" id="UP000186698"/>
    </source>
</evidence>
<dbReference type="Pfam" id="PF14580">
    <property type="entry name" value="LRR_9"/>
    <property type="match status" value="1"/>
</dbReference>
<feature type="compositionally biased region" description="Polar residues" evidence="8">
    <location>
        <begin position="45"/>
        <end position="54"/>
    </location>
</feature>
<dbReference type="OrthoDB" id="1904536at2759"/>
<sequence>MQPTCEDLVQEEGCSLMMDSLPNGDCASDGNSVPVCKSDKPGSDCKTNGDCQDSSSKKDIGPRMTKKALREICKQQKLYSTPYLNDTLYLHYKGFMRVENLEEYTGLKCLWLECNGLTRIENLDAQTELRCLFLHQNLIHKIENLDHLQKLDTLNLSNNNIKTIENLSCIQVLSTLQMAHNRLQTLEDVQHLEECPSIRVLDISNNKLDDPAVINVLQKMPNLHVLNLMGNELIKKIPNYRKMVTVQLQMLTYLDDRPIFPKDRACAEAWYRGGREAEKEERERWETRERKKIQDSIDALSEIRRAAEERKNQKEKEEKVEQPKEIEEKQMSHYQNEESKENIQPFVKVILESSEDVCTDAKVSDNNPTSDPCIPTVEHGLYKLSPGGQLEVIYQREAELQDQQSTLSRVEIGQGSLVDLKGQCSLTTQLGDEENVETIPLRETEKLFVDDLPDLEEVDITELSASDYMITHKKTYRPIIEVISGDSEESDTEWERDREVLSNELHSASHTLIDPVKGQSASELPEFNRTAETDSLLYPPLRPFIQMLDSEDSHEGNQEKYMEDILTCPTTNVSELDYRMNALKTTSVLHVPQVEKEDSIWELD</sequence>
<dbReference type="PaxDb" id="8355-A0A1L8GEJ5"/>
<dbReference type="PROSITE" id="PS51450">
    <property type="entry name" value="LRR"/>
    <property type="match status" value="3"/>
</dbReference>
<organism evidence="9 10">
    <name type="scientific">Xenopus laevis</name>
    <name type="common">African clawed frog</name>
    <dbReference type="NCBI Taxonomy" id="8355"/>
    <lineage>
        <taxon>Eukaryota</taxon>
        <taxon>Metazoa</taxon>
        <taxon>Chordata</taxon>
        <taxon>Craniata</taxon>
        <taxon>Vertebrata</taxon>
        <taxon>Euteleostomi</taxon>
        <taxon>Amphibia</taxon>
        <taxon>Batrachia</taxon>
        <taxon>Anura</taxon>
        <taxon>Pipoidea</taxon>
        <taxon>Pipidae</taxon>
        <taxon>Xenopodinae</taxon>
        <taxon>Xenopus</taxon>
        <taxon>Xenopus</taxon>
    </lineage>
</organism>
<dbReference type="InterPro" id="IPR050576">
    <property type="entry name" value="Cilia_flagella_integrity"/>
</dbReference>
<proteinExistence type="inferred from homology"/>
<evidence type="ECO:0000313" key="11">
    <source>
        <dbReference type="Xenbase" id="XB-GENE-22068352"/>
    </source>
</evidence>
<evidence type="ECO:0000256" key="1">
    <source>
        <dbReference type="ARBA" id="ARBA00004138"/>
    </source>
</evidence>
<feature type="region of interest" description="Disordered" evidence="8">
    <location>
        <begin position="39"/>
        <end position="59"/>
    </location>
</feature>
<evidence type="ECO:0000256" key="3">
    <source>
        <dbReference type="ARBA" id="ARBA00022614"/>
    </source>
</evidence>
<dbReference type="InterPro" id="IPR001611">
    <property type="entry name" value="Leu-rich_rpt"/>
</dbReference>
<evidence type="ECO:0000256" key="5">
    <source>
        <dbReference type="ARBA" id="ARBA00023069"/>
    </source>
</evidence>
<dbReference type="InterPro" id="IPR032675">
    <property type="entry name" value="LRR_dom_sf"/>
</dbReference>
<dbReference type="Proteomes" id="UP000186698">
    <property type="component" value="Chromosome 4S"/>
</dbReference>
<dbReference type="GeneID" id="108715377"/>
<evidence type="ECO:0000256" key="7">
    <source>
        <dbReference type="SAM" id="Coils"/>
    </source>
</evidence>
<dbReference type="GO" id="GO:0070840">
    <property type="term" value="F:dynein complex binding"/>
    <property type="evidence" value="ECO:0000318"/>
    <property type="project" value="GO_Central"/>
</dbReference>
<keyword evidence="3" id="KW-0433">Leucine-rich repeat</keyword>
<dbReference type="AlphaFoldDB" id="A0A1L8GEJ5"/>
<keyword evidence="9" id="KW-1185">Reference proteome</keyword>
<reference evidence="10" key="1">
    <citation type="submission" date="2025-08" db="UniProtKB">
        <authorList>
            <consortium name="RefSeq"/>
        </authorList>
    </citation>
    <scope>IDENTIFICATION</scope>
    <source>
        <strain evidence="10">J_2021</strain>
        <tissue evidence="10">Erythrocytes</tissue>
    </source>
</reference>
<name>A0A1L8GEJ5_XENLA</name>
<protein>
    <submittedName>
        <fullName evidence="10">Dynein assembly factor 1, axonemal</fullName>
    </submittedName>
</protein>
<accession>A0A1L8GEJ5</accession>
<evidence type="ECO:0000256" key="6">
    <source>
        <dbReference type="ARBA" id="ARBA00023273"/>
    </source>
</evidence>
<evidence type="ECO:0000256" key="4">
    <source>
        <dbReference type="ARBA" id="ARBA00022737"/>
    </source>
</evidence>
<dbReference type="Bgee" id="108715377">
    <property type="expression patterns" value="Expressed in testis and 11 other cell types or tissues"/>
</dbReference>
<keyword evidence="4" id="KW-0677">Repeat</keyword>
<dbReference type="STRING" id="8355.A0A1L8GEJ5"/>
<dbReference type="RefSeq" id="XP_018115950.1">
    <property type="nucleotide sequence ID" value="XM_018260461.2"/>
</dbReference>
<dbReference type="KEGG" id="xla:108715377"/>
<dbReference type="SMART" id="SM00365">
    <property type="entry name" value="LRR_SD22"/>
    <property type="match status" value="4"/>
</dbReference>
<comment type="subcellular location">
    <subcellularLocation>
        <location evidence="1">Cell projection</location>
        <location evidence="1">Cilium</location>
    </subcellularLocation>
</comment>
<dbReference type="PANTHER" id="PTHR45973">
    <property type="entry name" value="PROTEIN PHOSPHATASE 1 REGULATORY SUBUNIT SDS22-RELATED"/>
    <property type="match status" value="1"/>
</dbReference>
<dbReference type="PANTHER" id="PTHR45973:SF9">
    <property type="entry name" value="LEUCINE-RICH REPEAT-CONTAINING PROTEIN 46"/>
    <property type="match status" value="1"/>
</dbReference>
<comment type="similarity">
    <text evidence="2">Belongs to the DNAAF1 family.</text>
</comment>
<keyword evidence="6" id="KW-0966">Cell projection</keyword>
<keyword evidence="5" id="KW-0969">Cilium</keyword>
<keyword evidence="7" id="KW-0175">Coiled coil</keyword>
<dbReference type="Xenbase" id="XB-GENE-22068352">
    <property type="gene designation" value="dnaaf1.S"/>
</dbReference>
<gene>
    <name evidence="11" type="primary">dnaaf1.S</name>
    <name evidence="10" type="synonym">LOC108715377</name>
</gene>
<evidence type="ECO:0000313" key="10">
    <source>
        <dbReference type="RefSeq" id="XP_018115950.1"/>
    </source>
</evidence>
<dbReference type="Gene3D" id="3.80.10.10">
    <property type="entry name" value="Ribonuclease Inhibitor"/>
    <property type="match status" value="2"/>
</dbReference>
<evidence type="ECO:0000256" key="8">
    <source>
        <dbReference type="SAM" id="MobiDB-lite"/>
    </source>
</evidence>
<dbReference type="FunFam" id="3.80.10.10:FF:000166">
    <property type="entry name" value="Dynein assembly factor 1, axonemal"/>
    <property type="match status" value="1"/>
</dbReference>
<dbReference type="GO" id="GO:0005930">
    <property type="term" value="C:axoneme"/>
    <property type="evidence" value="ECO:0000318"/>
    <property type="project" value="GO_Central"/>
</dbReference>